<dbReference type="OrthoDB" id="9813436at2"/>
<feature type="signal peptide" evidence="1">
    <location>
        <begin position="1"/>
        <end position="23"/>
    </location>
</feature>
<organism evidence="3 4">
    <name type="scientific">Rhodanobacter fulvus Jip2</name>
    <dbReference type="NCBI Taxonomy" id="1163408"/>
    <lineage>
        <taxon>Bacteria</taxon>
        <taxon>Pseudomonadati</taxon>
        <taxon>Pseudomonadota</taxon>
        <taxon>Gammaproteobacteria</taxon>
        <taxon>Lysobacterales</taxon>
        <taxon>Rhodanobacteraceae</taxon>
        <taxon>Rhodanobacter</taxon>
    </lineage>
</organism>
<dbReference type="CDD" id="cd02234">
    <property type="entry name" value="cupin_BLR7677-like"/>
    <property type="match status" value="1"/>
</dbReference>
<dbReference type="InterPro" id="IPR014710">
    <property type="entry name" value="RmlC-like_jellyroll"/>
</dbReference>
<accession>I4VSU1</accession>
<feature type="chain" id="PRO_5003696354" evidence="1">
    <location>
        <begin position="24"/>
        <end position="141"/>
    </location>
</feature>
<dbReference type="PANTHER" id="PTHR38599:SF1">
    <property type="entry name" value="CUPIN DOMAIN PROTEIN (AFU_ORTHOLOGUE AFUA_3G13620)"/>
    <property type="match status" value="1"/>
</dbReference>
<keyword evidence="4" id="KW-1185">Reference proteome</keyword>
<evidence type="ECO:0000256" key="1">
    <source>
        <dbReference type="SAM" id="SignalP"/>
    </source>
</evidence>
<dbReference type="RefSeq" id="WP_007080788.1">
    <property type="nucleotide sequence ID" value="NZ_AJXU01000028.1"/>
</dbReference>
<protein>
    <submittedName>
        <fullName evidence="3">Cupin</fullName>
    </submittedName>
</protein>
<proteinExistence type="predicted"/>
<dbReference type="SUPFAM" id="SSF51182">
    <property type="entry name" value="RmlC-like cupins"/>
    <property type="match status" value="1"/>
</dbReference>
<keyword evidence="1" id="KW-0732">Signal</keyword>
<feature type="domain" description="Cupin type-2" evidence="2">
    <location>
        <begin position="54"/>
        <end position="126"/>
    </location>
</feature>
<reference evidence="3 4" key="1">
    <citation type="journal article" date="2012" name="J. Bacteriol.">
        <title>Genome sequences for six rhodanobacter strains, isolated from soils and the terrestrial subsurface, with variable denitrification capabilities.</title>
        <authorList>
            <person name="Kostka J.E."/>
            <person name="Green S.J."/>
            <person name="Rishishwar L."/>
            <person name="Prakash O."/>
            <person name="Katz L.S."/>
            <person name="Marino-Ramirez L."/>
            <person name="Jordan I.K."/>
            <person name="Munk C."/>
            <person name="Ivanova N."/>
            <person name="Mikhailova N."/>
            <person name="Watson D.B."/>
            <person name="Brown S.D."/>
            <person name="Palumbo A.V."/>
            <person name="Brooks S.C."/>
        </authorList>
    </citation>
    <scope>NUCLEOTIDE SEQUENCE [LARGE SCALE GENOMIC DNA]</scope>
    <source>
        <strain evidence="4">Jip2T</strain>
    </source>
</reference>
<dbReference type="AlphaFoldDB" id="I4VSU1"/>
<dbReference type="InterPro" id="IPR011051">
    <property type="entry name" value="RmlC_Cupin_sf"/>
</dbReference>
<dbReference type="EMBL" id="AJXU01000028">
    <property type="protein sequence ID" value="EIL90282.1"/>
    <property type="molecule type" value="Genomic_DNA"/>
</dbReference>
<dbReference type="Pfam" id="PF07883">
    <property type="entry name" value="Cupin_2"/>
    <property type="match status" value="1"/>
</dbReference>
<dbReference type="InterPro" id="IPR013096">
    <property type="entry name" value="Cupin_2"/>
</dbReference>
<dbReference type="Proteomes" id="UP000004210">
    <property type="component" value="Unassembled WGS sequence"/>
</dbReference>
<evidence type="ECO:0000259" key="2">
    <source>
        <dbReference type="Pfam" id="PF07883"/>
    </source>
</evidence>
<comment type="caution">
    <text evidence="3">The sequence shown here is derived from an EMBL/GenBank/DDBJ whole genome shotgun (WGS) entry which is preliminary data.</text>
</comment>
<evidence type="ECO:0000313" key="3">
    <source>
        <dbReference type="EMBL" id="EIL90282.1"/>
    </source>
</evidence>
<dbReference type="eggNOG" id="COG1917">
    <property type="taxonomic scope" value="Bacteria"/>
</dbReference>
<dbReference type="Gene3D" id="2.60.120.10">
    <property type="entry name" value="Jelly Rolls"/>
    <property type="match status" value="1"/>
</dbReference>
<dbReference type="STRING" id="1163408.UU9_05739"/>
<gene>
    <name evidence="3" type="ORF">UU9_05739</name>
</gene>
<name>I4VSU1_9GAMM</name>
<sequence>MHARPLISPFMLAALLAAGAATAASPRPVEHETVVPAFAHAIPNIPGKSITAAVVTYKPGGKSIPHRHGSAFVVAYVLSGSIRSQLEGGESKVYRVGESWTEAPGAHHLVSDNASATQPASLLAIFITDSGDTKLVTYDKP</sequence>
<dbReference type="PATRIC" id="fig|1163408.3.peg.1180"/>
<dbReference type="PANTHER" id="PTHR38599">
    <property type="entry name" value="CUPIN DOMAIN PROTEIN (AFU_ORTHOLOGUE AFUA_3G13620)"/>
    <property type="match status" value="1"/>
</dbReference>
<evidence type="ECO:0000313" key="4">
    <source>
        <dbReference type="Proteomes" id="UP000004210"/>
    </source>
</evidence>